<evidence type="ECO:0000256" key="3">
    <source>
        <dbReference type="ARBA" id="ARBA00022475"/>
    </source>
</evidence>
<dbReference type="InterPro" id="IPR055348">
    <property type="entry name" value="DctQ"/>
</dbReference>
<evidence type="ECO:0000256" key="1">
    <source>
        <dbReference type="ARBA" id="ARBA00004651"/>
    </source>
</evidence>
<name>A0ABY2X015_9RHOB</name>
<evidence type="ECO:0000256" key="6">
    <source>
        <dbReference type="ARBA" id="ARBA00023136"/>
    </source>
</evidence>
<evidence type="ECO:0000256" key="5">
    <source>
        <dbReference type="ARBA" id="ARBA00022989"/>
    </source>
</evidence>
<feature type="transmembrane region" description="Helical" evidence="7">
    <location>
        <begin position="113"/>
        <end position="134"/>
    </location>
</feature>
<keyword evidence="4 7" id="KW-0812">Transmembrane</keyword>
<keyword evidence="6 7" id="KW-0472">Membrane</keyword>
<dbReference type="Proteomes" id="UP001191082">
    <property type="component" value="Unassembled WGS sequence"/>
</dbReference>
<sequence>MDRTFSVSRFLKFIFTPMGGVQMTVDRFFEQLAKTVAILGGIVLLGITVLTCTSIIGRSLIGVGLGPIKGDFELVEAGVGFAVCAFLPWCQVQRGHATVDLFTNILSARINRWINLIAETLMALAIFVMTWKLWDGMASKLRYGDTTFILEMPTWWPYAACFSAMVVACVVAIYLVIVRAVELLTGKTNTNLGSGAVH</sequence>
<dbReference type="Pfam" id="PF04290">
    <property type="entry name" value="DctQ"/>
    <property type="match status" value="1"/>
</dbReference>
<evidence type="ECO:0000259" key="8">
    <source>
        <dbReference type="Pfam" id="PF04290"/>
    </source>
</evidence>
<comment type="similarity">
    <text evidence="7">Belongs to the TRAP transporter small permease family.</text>
</comment>
<feature type="domain" description="Tripartite ATP-independent periplasmic transporters DctQ component" evidence="8">
    <location>
        <begin position="47"/>
        <end position="177"/>
    </location>
</feature>
<evidence type="ECO:0000313" key="9">
    <source>
        <dbReference type="EMBL" id="TMV08231.1"/>
    </source>
</evidence>
<gene>
    <name evidence="9" type="ORF">FGK64_21205</name>
</gene>
<protein>
    <recommendedName>
        <fullName evidence="7">TRAP transporter small permease protein</fullName>
    </recommendedName>
</protein>
<feature type="transmembrane region" description="Helical" evidence="7">
    <location>
        <begin position="154"/>
        <end position="177"/>
    </location>
</feature>
<evidence type="ECO:0000313" key="10">
    <source>
        <dbReference type="Proteomes" id="UP001191082"/>
    </source>
</evidence>
<keyword evidence="3" id="KW-1003">Cell membrane</keyword>
<dbReference type="EMBL" id="VCPC01000007">
    <property type="protein sequence ID" value="TMV08231.1"/>
    <property type="molecule type" value="Genomic_DNA"/>
</dbReference>
<comment type="subcellular location">
    <subcellularLocation>
        <location evidence="7">Cell inner membrane</location>
        <topology evidence="7">Multi-pass membrane protein</topology>
    </subcellularLocation>
    <subcellularLocation>
        <location evidence="1">Cell membrane</location>
        <topology evidence="1">Multi-pass membrane protein</topology>
    </subcellularLocation>
</comment>
<comment type="subunit">
    <text evidence="7">The complex comprises the extracytoplasmic solute receptor protein and the two transmembrane proteins.</text>
</comment>
<keyword evidence="10" id="KW-1185">Reference proteome</keyword>
<reference evidence="9 10" key="1">
    <citation type="submission" date="2019-05" db="EMBL/GenBank/DDBJ databases">
        <title>Marivita sp. nov. isolated from sea sediment.</title>
        <authorList>
            <person name="Kim W."/>
        </authorList>
    </citation>
    <scope>NUCLEOTIDE SEQUENCE [LARGE SCALE GENOMIC DNA]</scope>
    <source>
        <strain evidence="9 10">CAU 1492</strain>
    </source>
</reference>
<comment type="caution">
    <text evidence="9">The sequence shown here is derived from an EMBL/GenBank/DDBJ whole genome shotgun (WGS) entry which is preliminary data.</text>
</comment>
<organism evidence="9 10">
    <name type="scientific">Arenibacterium halophilum</name>
    <dbReference type="NCBI Taxonomy" id="2583821"/>
    <lineage>
        <taxon>Bacteria</taxon>
        <taxon>Pseudomonadati</taxon>
        <taxon>Pseudomonadota</taxon>
        <taxon>Alphaproteobacteria</taxon>
        <taxon>Rhodobacterales</taxon>
        <taxon>Paracoccaceae</taxon>
        <taxon>Arenibacterium</taxon>
    </lineage>
</organism>
<feature type="transmembrane region" description="Helical" evidence="7">
    <location>
        <begin position="36"/>
        <end position="61"/>
    </location>
</feature>
<evidence type="ECO:0000256" key="4">
    <source>
        <dbReference type="ARBA" id="ARBA00022692"/>
    </source>
</evidence>
<keyword evidence="2 7" id="KW-0813">Transport</keyword>
<accession>A0ABY2X015</accession>
<evidence type="ECO:0000256" key="7">
    <source>
        <dbReference type="RuleBase" id="RU369079"/>
    </source>
</evidence>
<comment type="function">
    <text evidence="7">Part of the tripartite ATP-independent periplasmic (TRAP) transport system.</text>
</comment>
<proteinExistence type="inferred from homology"/>
<keyword evidence="7" id="KW-0997">Cell inner membrane</keyword>
<evidence type="ECO:0000256" key="2">
    <source>
        <dbReference type="ARBA" id="ARBA00022448"/>
    </source>
</evidence>
<keyword evidence="5 7" id="KW-1133">Transmembrane helix</keyword>
<feature type="transmembrane region" description="Helical" evidence="7">
    <location>
        <begin position="73"/>
        <end position="92"/>
    </location>
</feature>